<protein>
    <recommendedName>
        <fullName evidence="1">RNase H type-1 domain-containing protein</fullName>
    </recommendedName>
</protein>
<dbReference type="InterPro" id="IPR036397">
    <property type="entry name" value="RNaseH_sf"/>
</dbReference>
<dbReference type="Gene3D" id="3.30.420.10">
    <property type="entry name" value="Ribonuclease H-like superfamily/Ribonuclease H"/>
    <property type="match status" value="1"/>
</dbReference>
<dbReference type="Proteomes" id="UP000280104">
    <property type="component" value="Chromosome II"/>
</dbReference>
<accession>A0A7H4LGT1</accession>
<dbReference type="InterPro" id="IPR002156">
    <property type="entry name" value="RNaseH_domain"/>
</dbReference>
<dbReference type="EMBL" id="LS480641">
    <property type="protein sequence ID" value="SPT17819.1"/>
    <property type="molecule type" value="Genomic_DNA"/>
</dbReference>
<dbReference type="InterPro" id="IPR012337">
    <property type="entry name" value="RNaseH-like_sf"/>
</dbReference>
<dbReference type="Gene3D" id="1.10.340.70">
    <property type="match status" value="1"/>
</dbReference>
<reference evidence="2 3" key="1">
    <citation type="submission" date="2018-05" db="EMBL/GenBank/DDBJ databases">
        <authorList>
            <person name="Thind KAUR A."/>
        </authorList>
    </citation>
    <scope>NUCLEOTIDE SEQUENCE [LARGE SCALE GENOMIC DNA]</scope>
</reference>
<dbReference type="CDD" id="cd09279">
    <property type="entry name" value="RNase_HI_like"/>
    <property type="match status" value="1"/>
</dbReference>
<dbReference type="GO" id="GO:0003676">
    <property type="term" value="F:nucleic acid binding"/>
    <property type="evidence" value="ECO:0007669"/>
    <property type="project" value="InterPro"/>
</dbReference>
<sequence>MIKKTDHLVWSDAADQAFEALKKQLAEPPVLAAPIDKEPLLLYVAANSQAVSVAIVVERKESAEYEALLHGLRMAKEMNLSRVRCFGDSDLVAQQVSGTWDSKDPLMAAYRREVDAIAGHFIGYQVEHVDRRKNEAADALSRLGSQRKPVPPNTFLDILHNPSFKLPTEEDLAIPDLEAQLVAALHVIPDWTVPYLAYMTRGELPEDETLARQIIRRSKSMTILNGELHHRSVTWAFQRCDSPEEGCETLREIHEGDCGHHAGSKSLVAKAFCHRFYWLMAHADAEDLVSKCDGCQKL</sequence>
<proteinExistence type="predicted"/>
<evidence type="ECO:0000259" key="1">
    <source>
        <dbReference type="Pfam" id="PF13456"/>
    </source>
</evidence>
<dbReference type="PANTHER" id="PTHR48475:SF2">
    <property type="entry name" value="RIBONUCLEASE H"/>
    <property type="match status" value="1"/>
</dbReference>
<dbReference type="AlphaFoldDB" id="A0A7H4LGT1"/>
<organism evidence="2 3">
    <name type="scientific">Triticum aestivum</name>
    <name type="common">Wheat</name>
    <dbReference type="NCBI Taxonomy" id="4565"/>
    <lineage>
        <taxon>Eukaryota</taxon>
        <taxon>Viridiplantae</taxon>
        <taxon>Streptophyta</taxon>
        <taxon>Embryophyta</taxon>
        <taxon>Tracheophyta</taxon>
        <taxon>Spermatophyta</taxon>
        <taxon>Magnoliopsida</taxon>
        <taxon>Liliopsida</taxon>
        <taxon>Poales</taxon>
        <taxon>Poaceae</taxon>
        <taxon>BOP clade</taxon>
        <taxon>Pooideae</taxon>
        <taxon>Triticodae</taxon>
        <taxon>Triticeae</taxon>
        <taxon>Triticinae</taxon>
        <taxon>Triticum</taxon>
    </lineage>
</organism>
<feature type="domain" description="RNase H type-1" evidence="1">
    <location>
        <begin position="60"/>
        <end position="142"/>
    </location>
</feature>
<name>A0A7H4LGT1_WHEAT</name>
<dbReference type="SUPFAM" id="SSF56672">
    <property type="entry name" value="DNA/RNA polymerases"/>
    <property type="match status" value="1"/>
</dbReference>
<dbReference type="GO" id="GO:0004523">
    <property type="term" value="F:RNA-DNA hybrid ribonuclease activity"/>
    <property type="evidence" value="ECO:0007669"/>
    <property type="project" value="InterPro"/>
</dbReference>
<dbReference type="SUPFAM" id="SSF53098">
    <property type="entry name" value="Ribonuclease H-like"/>
    <property type="match status" value="1"/>
</dbReference>
<evidence type="ECO:0000313" key="2">
    <source>
        <dbReference type="EMBL" id="SPT17819.1"/>
    </source>
</evidence>
<dbReference type="Pfam" id="PF13456">
    <property type="entry name" value="RVT_3"/>
    <property type="match status" value="1"/>
</dbReference>
<gene>
    <name evidence="2" type="ORF">CAMPLR22A2D_LOCUS2429</name>
</gene>
<dbReference type="PANTHER" id="PTHR48475">
    <property type="entry name" value="RIBONUCLEASE H"/>
    <property type="match status" value="1"/>
</dbReference>
<evidence type="ECO:0000313" key="3">
    <source>
        <dbReference type="Proteomes" id="UP000280104"/>
    </source>
</evidence>
<dbReference type="InterPro" id="IPR043502">
    <property type="entry name" value="DNA/RNA_pol_sf"/>
</dbReference>